<dbReference type="Proteomes" id="UP000584824">
    <property type="component" value="Unassembled WGS sequence"/>
</dbReference>
<dbReference type="Pfam" id="PF09550">
    <property type="entry name" value="Phage_TAC_6"/>
    <property type="match status" value="1"/>
</dbReference>
<evidence type="ECO:0000313" key="2">
    <source>
        <dbReference type="Proteomes" id="UP000584824"/>
    </source>
</evidence>
<dbReference type="InterPro" id="IPR011739">
    <property type="entry name" value="GTA_rcc01693"/>
</dbReference>
<dbReference type="AlphaFoldDB" id="A0A7W6K661"/>
<dbReference type="RefSeq" id="WP_183793929.1">
    <property type="nucleotide sequence ID" value="NZ_JACIDU010000015.1"/>
</dbReference>
<dbReference type="EMBL" id="JACIDU010000015">
    <property type="protein sequence ID" value="MBB4104855.1"/>
    <property type="molecule type" value="Genomic_DNA"/>
</dbReference>
<comment type="caution">
    <text evidence="1">The sequence shown here is derived from an EMBL/GenBank/DDBJ whole genome shotgun (WGS) entry which is preliminary data.</text>
</comment>
<organism evidence="1 2">
    <name type="scientific">Allorhizobium borbori</name>
    <dbReference type="NCBI Taxonomy" id="485907"/>
    <lineage>
        <taxon>Bacteria</taxon>
        <taxon>Pseudomonadati</taxon>
        <taxon>Pseudomonadota</taxon>
        <taxon>Alphaproteobacteria</taxon>
        <taxon>Hyphomicrobiales</taxon>
        <taxon>Rhizobiaceae</taxon>
        <taxon>Rhizobium/Agrobacterium group</taxon>
        <taxon>Allorhizobium</taxon>
    </lineage>
</organism>
<evidence type="ECO:0000313" key="1">
    <source>
        <dbReference type="EMBL" id="MBB4104855.1"/>
    </source>
</evidence>
<name>A0A7W6K661_9HYPH</name>
<proteinExistence type="predicted"/>
<gene>
    <name evidence="1" type="ORF">GGQ66_003437</name>
</gene>
<protein>
    <submittedName>
        <fullName evidence="1">Putative phage protein (TIGR02216 family)</fullName>
    </submittedName>
</protein>
<dbReference type="NCBIfam" id="TIGR02216">
    <property type="entry name" value="phage_TIGR02216"/>
    <property type="match status" value="1"/>
</dbReference>
<sequence>MSAAAGAPGPFPWGEALHAGLCLLRLPPAVFWAMTPREFFAATGGLKPRGAAPARGDLDALMREFPDRKG</sequence>
<keyword evidence="2" id="KW-1185">Reference proteome</keyword>
<dbReference type="InterPro" id="IPR019056">
    <property type="entry name" value="Phage_TAC_6"/>
</dbReference>
<accession>A0A7W6K661</accession>
<reference evidence="1 2" key="1">
    <citation type="submission" date="2020-08" db="EMBL/GenBank/DDBJ databases">
        <title>Genomic Encyclopedia of Type Strains, Phase IV (KMG-IV): sequencing the most valuable type-strain genomes for metagenomic binning, comparative biology and taxonomic classification.</title>
        <authorList>
            <person name="Goeker M."/>
        </authorList>
    </citation>
    <scope>NUCLEOTIDE SEQUENCE [LARGE SCALE GENOMIC DNA]</scope>
    <source>
        <strain evidence="1 2">DSM 26385</strain>
    </source>
</reference>